<proteinExistence type="predicted"/>
<gene>
    <name evidence="3" type="ORF">Tco_0993330</name>
</gene>
<evidence type="ECO:0000313" key="4">
    <source>
        <dbReference type="Proteomes" id="UP001151760"/>
    </source>
</evidence>
<feature type="region of interest" description="Disordered" evidence="1">
    <location>
        <begin position="841"/>
        <end position="904"/>
    </location>
</feature>
<reference evidence="3" key="1">
    <citation type="journal article" date="2022" name="Int. J. Mol. Sci.">
        <title>Draft Genome of Tanacetum Coccineum: Genomic Comparison of Closely Related Tanacetum-Family Plants.</title>
        <authorList>
            <person name="Yamashiro T."/>
            <person name="Shiraishi A."/>
            <person name="Nakayama K."/>
            <person name="Satake H."/>
        </authorList>
    </citation>
    <scope>NUCLEOTIDE SEQUENCE</scope>
</reference>
<name>A0ABQ5F4L4_9ASTR</name>
<dbReference type="InterPro" id="IPR057670">
    <property type="entry name" value="SH3_retrovirus"/>
</dbReference>
<dbReference type="PANTHER" id="PTHR42648:SF32">
    <property type="entry name" value="RIBONUCLEASE H-LIKE DOMAIN, GAG-PRE-INTEGRASE DOMAIN PROTEIN-RELATED"/>
    <property type="match status" value="1"/>
</dbReference>
<evidence type="ECO:0000313" key="3">
    <source>
        <dbReference type="EMBL" id="GJT58276.1"/>
    </source>
</evidence>
<dbReference type="InterPro" id="IPR012337">
    <property type="entry name" value="RNaseH-like_sf"/>
</dbReference>
<dbReference type="SUPFAM" id="SSF53098">
    <property type="entry name" value="Ribonuclease H-like"/>
    <property type="match status" value="1"/>
</dbReference>
<reference evidence="3" key="2">
    <citation type="submission" date="2022-01" db="EMBL/GenBank/DDBJ databases">
        <authorList>
            <person name="Yamashiro T."/>
            <person name="Shiraishi A."/>
            <person name="Satake H."/>
            <person name="Nakayama K."/>
        </authorList>
    </citation>
    <scope>NUCLEOTIDE SEQUENCE</scope>
</reference>
<feature type="region of interest" description="Disordered" evidence="1">
    <location>
        <begin position="943"/>
        <end position="966"/>
    </location>
</feature>
<dbReference type="Proteomes" id="UP001151760">
    <property type="component" value="Unassembled WGS sequence"/>
</dbReference>
<dbReference type="PANTHER" id="PTHR42648">
    <property type="entry name" value="TRANSPOSASE, PUTATIVE-RELATED"/>
    <property type="match status" value="1"/>
</dbReference>
<comment type="caution">
    <text evidence="3">The sequence shown here is derived from an EMBL/GenBank/DDBJ whole genome shotgun (WGS) entry which is preliminary data.</text>
</comment>
<evidence type="ECO:0000256" key="1">
    <source>
        <dbReference type="SAM" id="MobiDB-lite"/>
    </source>
</evidence>
<evidence type="ECO:0000259" key="2">
    <source>
        <dbReference type="PROSITE" id="PS50994"/>
    </source>
</evidence>
<feature type="domain" description="Integrase catalytic" evidence="2">
    <location>
        <begin position="284"/>
        <end position="380"/>
    </location>
</feature>
<dbReference type="InterPro" id="IPR039537">
    <property type="entry name" value="Retrotran_Ty1/copia-like"/>
</dbReference>
<dbReference type="PROSITE" id="PS50994">
    <property type="entry name" value="INTEGRASE"/>
    <property type="match status" value="1"/>
</dbReference>
<protein>
    <submittedName>
        <fullName evidence="3">Ribonuclease H-like domain-containing protein</fullName>
    </submittedName>
</protein>
<accession>A0ABQ5F4L4</accession>
<dbReference type="Gene3D" id="3.30.420.10">
    <property type="entry name" value="Ribonuclease H-like superfamily/Ribonuclease H"/>
    <property type="match status" value="1"/>
</dbReference>
<dbReference type="EMBL" id="BQNB010017004">
    <property type="protein sequence ID" value="GJT58276.1"/>
    <property type="molecule type" value="Genomic_DNA"/>
</dbReference>
<dbReference type="InterPro" id="IPR001584">
    <property type="entry name" value="Integrase_cat-core"/>
</dbReference>
<feature type="compositionally biased region" description="Polar residues" evidence="1">
    <location>
        <begin position="947"/>
        <end position="966"/>
    </location>
</feature>
<keyword evidence="4" id="KW-1185">Reference proteome</keyword>
<sequence>MAEQDIPPPTITAMKSFYHLEREQYDILELENATIHLSTTITLWDVIVYGEVHVGAPISKEDNQQDVPLEVFLLLMDIRLPIIHEEIRQNIDEIDMMDLKTILGCMKTELTIGLQVPNYTYQNLAFLSSKNTSSTNEIGRPLLLPCNKHTISSQLENEGFSADGWEMDLRGHWSLMASGYVDIEFSLRIGTQHDERQDMGSAKPVRHGLTTALVVPARGPVFTMQSSLDHSCSRRLSMLTPKGISKCYSAISWQQNLSLLTMKISMEALWLLECDLANEVKEGVIRCDNGTEFKNHVMNELCAKKGIKKEFSVARTPQQNGVAEKKNRTLIKAARTMLADSLLPIQFWADVVNTACYVLNRVLVTKPQNKTPYELLIGKSPSISFMRPFGCPLTILNTLDSLRKFDGKSDEGYFLGYSTSNKAFRVYNKRTKRVEENMHINFLEDQPNVTGTGPNWMFDLDFLTNLMNYIHVSVENQVNVDAGKDSNSKMLLQLHMENLLKDSLKDNDVQDSEDVANKESEQDLQDELEKMVTQELAAKAFVCNDRQSVCTDRPSVVLYAFVSTDRSNTPYVMMEYSMELMIMMKMWVQWLISTKHMDHLTSRSSNQDGRFQYKFSFSTTSLEANPRLIHKSLQDESGLKQARGIASIQNTDGLSIVDVICIWEKRSMIDSLMYLTASRPDIMFAVCACARFQVTPKASHLQCSLNDRIFSDSDYRGANLDRKSTIGGCQFLGRRLISWQCKKQTIVANSTTEAILPMVMFSFSSLGFRESLERDMDGTEEFLLSNLFSFWFTKVSTDRLTVSTDRQSLYRYKAIRDNTEYFSGKVTPLFDFMLVQQIEDEGEASERPFDSQPIPSPPHPSEDQPETQTAPSLRPYPSIAVLDPEGSGGNHGGQSSNDASLSGNEDGLTLQSVYDLCVSLCKHVTAQAKEIKDLKAQVKKLKKEQKPTLSHNHSSWGMTSWQGRLL</sequence>
<organism evidence="3 4">
    <name type="scientific">Tanacetum coccineum</name>
    <dbReference type="NCBI Taxonomy" id="301880"/>
    <lineage>
        <taxon>Eukaryota</taxon>
        <taxon>Viridiplantae</taxon>
        <taxon>Streptophyta</taxon>
        <taxon>Embryophyta</taxon>
        <taxon>Tracheophyta</taxon>
        <taxon>Spermatophyta</taxon>
        <taxon>Magnoliopsida</taxon>
        <taxon>eudicotyledons</taxon>
        <taxon>Gunneridae</taxon>
        <taxon>Pentapetalae</taxon>
        <taxon>asterids</taxon>
        <taxon>campanulids</taxon>
        <taxon>Asterales</taxon>
        <taxon>Asteraceae</taxon>
        <taxon>Asteroideae</taxon>
        <taxon>Anthemideae</taxon>
        <taxon>Anthemidinae</taxon>
        <taxon>Tanacetum</taxon>
    </lineage>
</organism>
<dbReference type="InterPro" id="IPR036397">
    <property type="entry name" value="RNaseH_sf"/>
</dbReference>
<dbReference type="CDD" id="cd09272">
    <property type="entry name" value="RNase_HI_RT_Ty1"/>
    <property type="match status" value="1"/>
</dbReference>
<dbReference type="Pfam" id="PF25597">
    <property type="entry name" value="SH3_retrovirus"/>
    <property type="match status" value="1"/>
</dbReference>